<keyword evidence="2" id="KW-0012">Acyltransferase</keyword>
<dbReference type="PANTHER" id="PTHR43420">
    <property type="entry name" value="ACETYLTRANSFERASE"/>
    <property type="match status" value="1"/>
</dbReference>
<reference evidence="4 5" key="1">
    <citation type="submission" date="2019-02" db="EMBL/GenBank/DDBJ databases">
        <title>Deep-cultivation of Planctomycetes and their phenomic and genomic characterization uncovers novel biology.</title>
        <authorList>
            <person name="Wiegand S."/>
            <person name="Jogler M."/>
            <person name="Boedeker C."/>
            <person name="Pinto D."/>
            <person name="Vollmers J."/>
            <person name="Rivas-Marin E."/>
            <person name="Kohn T."/>
            <person name="Peeters S.H."/>
            <person name="Heuer A."/>
            <person name="Rast P."/>
            <person name="Oberbeckmann S."/>
            <person name="Bunk B."/>
            <person name="Jeske O."/>
            <person name="Meyerdierks A."/>
            <person name="Storesund J.E."/>
            <person name="Kallscheuer N."/>
            <person name="Luecker S."/>
            <person name="Lage O.M."/>
            <person name="Pohl T."/>
            <person name="Merkel B.J."/>
            <person name="Hornburger P."/>
            <person name="Mueller R.-W."/>
            <person name="Bruemmer F."/>
            <person name="Labrenz M."/>
            <person name="Spormann A.M."/>
            <person name="Op Den Camp H."/>
            <person name="Overmann J."/>
            <person name="Amann R."/>
            <person name="Jetten M.S.M."/>
            <person name="Mascher T."/>
            <person name="Medema M.H."/>
            <person name="Devos D.P."/>
            <person name="Kaster A.-K."/>
            <person name="Ovreas L."/>
            <person name="Rohde M."/>
            <person name="Galperin M.Y."/>
            <person name="Jogler C."/>
        </authorList>
    </citation>
    <scope>NUCLEOTIDE SEQUENCE [LARGE SCALE GENOMIC DNA]</scope>
    <source>
        <strain evidence="4 5">Poly41</strain>
    </source>
</reference>
<dbReference type="GO" id="GO:0016747">
    <property type="term" value="F:acyltransferase activity, transferring groups other than amino-acyl groups"/>
    <property type="evidence" value="ECO:0007669"/>
    <property type="project" value="InterPro"/>
</dbReference>
<dbReference type="PROSITE" id="PS51186">
    <property type="entry name" value="GNAT"/>
    <property type="match status" value="1"/>
</dbReference>
<accession>A0A5C6DYQ4</accession>
<protein>
    <submittedName>
        <fullName evidence="4">Putative acetyltransferase</fullName>
    </submittedName>
</protein>
<sequence length="184" mass="20021">MHVQLVEVLPVDYNEASQTEALLRLLHEYASDAAIGSPGLPRFAASNLIDEMSDRQGVNAMIAYATTTDPDDKTSFLRQAAGAVVCIESFSTFAACGVINIHDIMVSKPFRGCGIGKQLLAAVERLAMDRRCAKITLEVFENNHVARRVYERCGFAAPIAPQELGNTLFLAKPLDAKPLDAKQL</sequence>
<gene>
    <name evidence="4" type="ORF">Poly41_18020</name>
</gene>
<dbReference type="OrthoDB" id="9792929at2"/>
<dbReference type="PANTHER" id="PTHR43420:SF44">
    <property type="entry name" value="ACETYLTRANSFERASE YPEA"/>
    <property type="match status" value="1"/>
</dbReference>
<evidence type="ECO:0000259" key="3">
    <source>
        <dbReference type="PROSITE" id="PS51186"/>
    </source>
</evidence>
<evidence type="ECO:0000313" key="4">
    <source>
        <dbReference type="EMBL" id="TWU40967.1"/>
    </source>
</evidence>
<keyword evidence="5" id="KW-1185">Reference proteome</keyword>
<dbReference type="RefSeq" id="WP_146525480.1">
    <property type="nucleotide sequence ID" value="NZ_SJPV01000002.1"/>
</dbReference>
<comment type="caution">
    <text evidence="4">The sequence shown here is derived from an EMBL/GenBank/DDBJ whole genome shotgun (WGS) entry which is preliminary data.</text>
</comment>
<dbReference type="EMBL" id="SJPV01000002">
    <property type="protein sequence ID" value="TWU40967.1"/>
    <property type="molecule type" value="Genomic_DNA"/>
</dbReference>
<proteinExistence type="predicted"/>
<dbReference type="Pfam" id="PF00583">
    <property type="entry name" value="Acetyltransf_1"/>
    <property type="match status" value="1"/>
</dbReference>
<evidence type="ECO:0000256" key="2">
    <source>
        <dbReference type="ARBA" id="ARBA00023315"/>
    </source>
</evidence>
<dbReference type="Proteomes" id="UP000319143">
    <property type="component" value="Unassembled WGS sequence"/>
</dbReference>
<evidence type="ECO:0000256" key="1">
    <source>
        <dbReference type="ARBA" id="ARBA00022679"/>
    </source>
</evidence>
<name>A0A5C6DYQ4_9BACT</name>
<dbReference type="CDD" id="cd04301">
    <property type="entry name" value="NAT_SF"/>
    <property type="match status" value="1"/>
</dbReference>
<organism evidence="4 5">
    <name type="scientific">Novipirellula artificiosorum</name>
    <dbReference type="NCBI Taxonomy" id="2528016"/>
    <lineage>
        <taxon>Bacteria</taxon>
        <taxon>Pseudomonadati</taxon>
        <taxon>Planctomycetota</taxon>
        <taxon>Planctomycetia</taxon>
        <taxon>Pirellulales</taxon>
        <taxon>Pirellulaceae</taxon>
        <taxon>Novipirellula</taxon>
    </lineage>
</organism>
<feature type="domain" description="N-acetyltransferase" evidence="3">
    <location>
        <begin position="6"/>
        <end position="175"/>
    </location>
</feature>
<evidence type="ECO:0000313" key="5">
    <source>
        <dbReference type="Proteomes" id="UP000319143"/>
    </source>
</evidence>
<dbReference type="InterPro" id="IPR016181">
    <property type="entry name" value="Acyl_CoA_acyltransferase"/>
</dbReference>
<dbReference type="InterPro" id="IPR000182">
    <property type="entry name" value="GNAT_dom"/>
</dbReference>
<dbReference type="Gene3D" id="3.40.630.30">
    <property type="match status" value="1"/>
</dbReference>
<dbReference type="SUPFAM" id="SSF55729">
    <property type="entry name" value="Acyl-CoA N-acyltransferases (Nat)"/>
    <property type="match status" value="1"/>
</dbReference>
<dbReference type="InterPro" id="IPR050680">
    <property type="entry name" value="YpeA/RimI_acetyltransf"/>
</dbReference>
<keyword evidence="1 4" id="KW-0808">Transferase</keyword>
<dbReference type="AlphaFoldDB" id="A0A5C6DYQ4"/>